<dbReference type="AlphaFoldDB" id="A0AAN7Z1I1"/>
<proteinExistence type="predicted"/>
<dbReference type="Proteomes" id="UP001305414">
    <property type="component" value="Unassembled WGS sequence"/>
</dbReference>
<name>A0AAN7Z1I1_9PEZI</name>
<evidence type="ECO:0000313" key="1">
    <source>
        <dbReference type="EMBL" id="KAK5625612.1"/>
    </source>
</evidence>
<gene>
    <name evidence="1" type="ORF">RRF57_001328</name>
</gene>
<evidence type="ECO:0000313" key="2">
    <source>
        <dbReference type="Proteomes" id="UP001305414"/>
    </source>
</evidence>
<keyword evidence="2" id="KW-1185">Reference proteome</keyword>
<comment type="caution">
    <text evidence="1">The sequence shown here is derived from an EMBL/GenBank/DDBJ whole genome shotgun (WGS) entry which is preliminary data.</text>
</comment>
<sequence length="147" mass="16991">MSADAHTCGSLFHETSLDSQKIEYPNTLYRRLIGLFPHNPATQDRDNGDDVEDLLRKELERPAPPTRTKTLQQLRKVYAALKNQPAESYSELPLFHHLKIIIERFGLWDTTTFCHNCNELIGYWRLVHPTGNHHEQGTGGWHRQFGS</sequence>
<dbReference type="EMBL" id="JAWHQM010000002">
    <property type="protein sequence ID" value="KAK5625612.1"/>
    <property type="molecule type" value="Genomic_DNA"/>
</dbReference>
<accession>A0AAN7Z1I1</accession>
<protein>
    <submittedName>
        <fullName evidence="1">Uncharacterized protein</fullName>
    </submittedName>
</protein>
<organism evidence="1 2">
    <name type="scientific">Xylaria bambusicola</name>
    <dbReference type="NCBI Taxonomy" id="326684"/>
    <lineage>
        <taxon>Eukaryota</taxon>
        <taxon>Fungi</taxon>
        <taxon>Dikarya</taxon>
        <taxon>Ascomycota</taxon>
        <taxon>Pezizomycotina</taxon>
        <taxon>Sordariomycetes</taxon>
        <taxon>Xylariomycetidae</taxon>
        <taxon>Xylariales</taxon>
        <taxon>Xylariaceae</taxon>
        <taxon>Xylaria</taxon>
    </lineage>
</organism>
<reference evidence="1 2" key="1">
    <citation type="submission" date="2023-10" db="EMBL/GenBank/DDBJ databases">
        <title>Draft genome sequence of Xylaria bambusicola isolate GMP-LS, the root and basal stem rot pathogen of sugarcane in Indonesia.</title>
        <authorList>
            <person name="Selvaraj P."/>
            <person name="Muralishankar V."/>
            <person name="Muruganantham S."/>
            <person name="Sp S."/>
            <person name="Haryani S."/>
            <person name="Lau K.J.X."/>
            <person name="Naqvi N.I."/>
        </authorList>
    </citation>
    <scope>NUCLEOTIDE SEQUENCE [LARGE SCALE GENOMIC DNA]</scope>
    <source>
        <strain evidence="1">GMP-LS</strain>
    </source>
</reference>